<organism evidence="4 5">
    <name type="scientific">Elasticomyces elasticus</name>
    <dbReference type="NCBI Taxonomy" id="574655"/>
    <lineage>
        <taxon>Eukaryota</taxon>
        <taxon>Fungi</taxon>
        <taxon>Dikarya</taxon>
        <taxon>Ascomycota</taxon>
        <taxon>Pezizomycotina</taxon>
        <taxon>Dothideomycetes</taxon>
        <taxon>Dothideomycetidae</taxon>
        <taxon>Mycosphaerellales</taxon>
        <taxon>Teratosphaeriaceae</taxon>
        <taxon>Elasticomyces</taxon>
    </lineage>
</organism>
<dbReference type="PANTHER" id="PTHR10039:SF5">
    <property type="entry name" value="NACHT DOMAIN-CONTAINING PROTEIN"/>
    <property type="match status" value="1"/>
</dbReference>
<dbReference type="AlphaFoldDB" id="A0AAN7ZWQ8"/>
<evidence type="ECO:0000259" key="3">
    <source>
        <dbReference type="Pfam" id="PF25053"/>
    </source>
</evidence>
<dbReference type="Pfam" id="PF25053">
    <property type="entry name" value="DUF7791"/>
    <property type="match status" value="1"/>
</dbReference>
<feature type="domain" description="Nephrocystin 3-like N-terminal" evidence="2">
    <location>
        <begin position="2"/>
        <end position="95"/>
    </location>
</feature>
<evidence type="ECO:0000313" key="4">
    <source>
        <dbReference type="EMBL" id="KAK5693177.1"/>
    </source>
</evidence>
<dbReference type="InterPro" id="IPR056884">
    <property type="entry name" value="NPHP3-like_N"/>
</dbReference>
<dbReference type="InterPro" id="IPR056693">
    <property type="entry name" value="DUF7791"/>
</dbReference>
<dbReference type="Proteomes" id="UP001310594">
    <property type="component" value="Unassembled WGS sequence"/>
</dbReference>
<dbReference type="PANTHER" id="PTHR10039">
    <property type="entry name" value="AMELOGENIN"/>
    <property type="match status" value="1"/>
</dbReference>
<sequence>MVFCALLWQILRKCPELVPNVFGDEHSSDVVASFTRPWSRVKLSSAIRRLTTNNISTRFCFFIDGLDEFEGDQWELIEDLNSLVSPNLKLCLSSRPWNVFVEEYGQSDLHLALDRLTHQDMAQYVRDVLIKDSKFLRLAAREPEATDKLVDEIRLRADGVFLWTHLVVQSLRRGLREPDDIEMLFRRLRALPTDLKTFFRRMIDVVDEVYKPYTARALQIALHAFEPLPPDVFTFLPKDVDDPNFAFRDQYNAMSTDDVRDCRRNINKWCRDLLEIRSYELPAFSVDVDGVATGCEDEGGVQPSVAELLKVQKVHEAGHVTVEFLHRTVKDFLETSEMTYSKKWLGLASIPGRPPRDSSLCALRGPGLRARVLRL</sequence>
<gene>
    <name evidence="4" type="ORF">LTR97_010653</name>
</gene>
<dbReference type="EMBL" id="JAVRQU010000018">
    <property type="protein sequence ID" value="KAK5693177.1"/>
    <property type="molecule type" value="Genomic_DNA"/>
</dbReference>
<evidence type="ECO:0000313" key="5">
    <source>
        <dbReference type="Proteomes" id="UP001310594"/>
    </source>
</evidence>
<reference evidence="4" key="1">
    <citation type="submission" date="2023-08" db="EMBL/GenBank/DDBJ databases">
        <title>Black Yeasts Isolated from many extreme environments.</title>
        <authorList>
            <person name="Coleine C."/>
            <person name="Stajich J.E."/>
            <person name="Selbmann L."/>
        </authorList>
    </citation>
    <scope>NUCLEOTIDE SEQUENCE</scope>
    <source>
        <strain evidence="4">CCFEE 5810</strain>
    </source>
</reference>
<comment type="caution">
    <text evidence="4">The sequence shown here is derived from an EMBL/GenBank/DDBJ whole genome shotgun (WGS) entry which is preliminary data.</text>
</comment>
<protein>
    <recommendedName>
        <fullName evidence="6">NACHT domain-containing protein</fullName>
    </recommendedName>
</protein>
<dbReference type="Pfam" id="PF24883">
    <property type="entry name" value="NPHP3_N"/>
    <property type="match status" value="1"/>
</dbReference>
<evidence type="ECO:0000256" key="1">
    <source>
        <dbReference type="ARBA" id="ARBA00022737"/>
    </source>
</evidence>
<name>A0AAN7ZWQ8_9PEZI</name>
<proteinExistence type="predicted"/>
<evidence type="ECO:0000259" key="2">
    <source>
        <dbReference type="Pfam" id="PF24883"/>
    </source>
</evidence>
<evidence type="ECO:0008006" key="6">
    <source>
        <dbReference type="Google" id="ProtNLM"/>
    </source>
</evidence>
<accession>A0AAN7ZWQ8</accession>
<feature type="domain" description="DUF7791" evidence="3">
    <location>
        <begin position="206"/>
        <end position="339"/>
    </location>
</feature>
<keyword evidence="1" id="KW-0677">Repeat</keyword>